<dbReference type="AlphaFoldDB" id="A0A068Z863"/>
<feature type="transmembrane region" description="Helical" evidence="1">
    <location>
        <begin position="85"/>
        <end position="104"/>
    </location>
</feature>
<evidence type="ECO:0000259" key="2">
    <source>
        <dbReference type="Pfam" id="PF09335"/>
    </source>
</evidence>
<reference evidence="3 4" key="1">
    <citation type="journal article" date="2014" name="Genome Announc.">
        <title>Whole-Genome Sequence of Serratia symbiotica Strain CWBI-2.3T, a Free-Living Symbiont of the Black Bean Aphid Aphis fabae.</title>
        <authorList>
            <person name="Foray V."/>
            <person name="Grigorescu A.S."/>
            <person name="Sabri A."/>
            <person name="Haubruge E."/>
            <person name="Lognay G."/>
            <person name="Francis F."/>
            <person name="Fauconnier M.L."/>
            <person name="Hance T."/>
            <person name="Thonart P."/>
        </authorList>
    </citation>
    <scope>NUCLEOTIDE SEQUENCE [LARGE SCALE GENOMIC DNA]</scope>
    <source>
        <strain evidence="3">CWBI-2.3</strain>
    </source>
</reference>
<proteinExistence type="predicted"/>
<evidence type="ECO:0000256" key="1">
    <source>
        <dbReference type="SAM" id="Phobius"/>
    </source>
</evidence>
<dbReference type="STRING" id="138074.SYMBAF_20186"/>
<feature type="domain" description="VTT" evidence="2">
    <location>
        <begin position="24"/>
        <end position="144"/>
    </location>
</feature>
<dbReference type="Proteomes" id="UP000042738">
    <property type="component" value="Chromosome"/>
</dbReference>
<feature type="transmembrane region" description="Helical" evidence="1">
    <location>
        <begin position="12"/>
        <end position="35"/>
    </location>
</feature>
<keyword evidence="1" id="KW-0472">Membrane</keyword>
<feature type="transmembrane region" description="Helical" evidence="1">
    <location>
        <begin position="124"/>
        <end position="144"/>
    </location>
</feature>
<keyword evidence="1" id="KW-0812">Transmembrane</keyword>
<feature type="transmembrane region" description="Helical" evidence="1">
    <location>
        <begin position="164"/>
        <end position="181"/>
    </location>
</feature>
<dbReference type="GeneID" id="93736627"/>
<dbReference type="RefSeq" id="WP_040264961.1">
    <property type="nucleotide sequence ID" value="NZ_CP050855.1"/>
</dbReference>
<feature type="transmembrane region" description="Helical" evidence="1">
    <location>
        <begin position="41"/>
        <end position="64"/>
    </location>
</feature>
<evidence type="ECO:0000313" key="3">
    <source>
        <dbReference type="EMBL" id="QLH63032.1"/>
    </source>
</evidence>
<dbReference type="PANTHER" id="PTHR42709:SF2">
    <property type="entry name" value="INNER MEMBRANE PROTEIN YOHD"/>
    <property type="match status" value="1"/>
</dbReference>
<dbReference type="EMBL" id="CP050855">
    <property type="protein sequence ID" value="QLH63032.1"/>
    <property type="molecule type" value="Genomic_DNA"/>
</dbReference>
<accession>A0A068Z863</accession>
<dbReference type="InterPro" id="IPR051311">
    <property type="entry name" value="DedA_domain"/>
</dbReference>
<name>A0A068Z863_9GAMM</name>
<dbReference type="PANTHER" id="PTHR42709">
    <property type="entry name" value="ALKALINE PHOSPHATASE LIKE PROTEIN"/>
    <property type="match status" value="1"/>
</dbReference>
<protein>
    <submittedName>
        <fullName evidence="3">DedA family protein</fullName>
    </submittedName>
</protein>
<sequence length="187" mass="20990">MTDLAHYITQYGYWALFIGCLAEGETLTLLGGIAAHDGLLHWPWVIAVVAFDGTLGDQLLYFVGRRYEGQVISRLKSQEKHLARARSLIARHPVLFVIGVRFMYGLRIIGPVLIGASRLPPAHFVPLNILGAILWATLFVMLGYFGGQAIESFVTGFNKKLSSLLLVALVIVAFLLLRFWWQRRYSD</sequence>
<keyword evidence="1" id="KW-1133">Transmembrane helix</keyword>
<organism evidence="3 4">
    <name type="scientific">Serratia symbiotica</name>
    <dbReference type="NCBI Taxonomy" id="138074"/>
    <lineage>
        <taxon>Bacteria</taxon>
        <taxon>Pseudomonadati</taxon>
        <taxon>Pseudomonadota</taxon>
        <taxon>Gammaproteobacteria</taxon>
        <taxon>Enterobacterales</taxon>
        <taxon>Yersiniaceae</taxon>
        <taxon>Serratia</taxon>
    </lineage>
</organism>
<dbReference type="GO" id="GO:0005886">
    <property type="term" value="C:plasma membrane"/>
    <property type="evidence" value="ECO:0007669"/>
    <property type="project" value="TreeGrafter"/>
</dbReference>
<gene>
    <name evidence="3" type="ORF">SYMBAF_08975</name>
</gene>
<evidence type="ECO:0000313" key="4">
    <source>
        <dbReference type="Proteomes" id="UP000042738"/>
    </source>
</evidence>
<dbReference type="Pfam" id="PF09335">
    <property type="entry name" value="VTT_dom"/>
    <property type="match status" value="1"/>
</dbReference>
<dbReference type="InterPro" id="IPR032816">
    <property type="entry name" value="VTT_dom"/>
</dbReference>